<evidence type="ECO:0000313" key="2">
    <source>
        <dbReference type="Proteomes" id="UP001178281"/>
    </source>
</evidence>
<accession>A0AA90NJN2</accession>
<gene>
    <name evidence="1" type="ORF">Q7X28_14785</name>
</gene>
<dbReference type="RefSeq" id="WP_305111900.1">
    <property type="nucleotide sequence ID" value="NZ_JAUTIX010000005.1"/>
</dbReference>
<reference evidence="1" key="1">
    <citation type="submission" date="2023-08" db="EMBL/GenBank/DDBJ databases">
        <title>The draft genome of Tsukamurella strandjordii strain 050030.</title>
        <authorList>
            <person name="Zhao F."/>
            <person name="Feng Y."/>
            <person name="Zong Z."/>
        </authorList>
    </citation>
    <scope>NUCLEOTIDE SEQUENCE</scope>
    <source>
        <strain evidence="1">050030</strain>
    </source>
</reference>
<evidence type="ECO:0000313" key="1">
    <source>
        <dbReference type="EMBL" id="MDP0399194.1"/>
    </source>
</evidence>
<comment type="caution">
    <text evidence="1">The sequence shown here is derived from an EMBL/GenBank/DDBJ whole genome shotgun (WGS) entry which is preliminary data.</text>
</comment>
<dbReference type="AlphaFoldDB" id="A0AA90NJN2"/>
<organism evidence="1 2">
    <name type="scientific">Tsukamurella strandjordii</name>
    <dbReference type="NCBI Taxonomy" id="147577"/>
    <lineage>
        <taxon>Bacteria</taxon>
        <taxon>Bacillati</taxon>
        <taxon>Actinomycetota</taxon>
        <taxon>Actinomycetes</taxon>
        <taxon>Mycobacteriales</taxon>
        <taxon>Tsukamurellaceae</taxon>
        <taxon>Tsukamurella</taxon>
    </lineage>
</organism>
<protein>
    <submittedName>
        <fullName evidence="1">Uncharacterized protein</fullName>
    </submittedName>
</protein>
<name>A0AA90NJN2_9ACTN</name>
<dbReference type="EMBL" id="JAUTIX010000005">
    <property type="protein sequence ID" value="MDP0399194.1"/>
    <property type="molecule type" value="Genomic_DNA"/>
</dbReference>
<sequence length="171" mass="18452">MIDVHMTLDGDETRRYALTEPLTTRRVARVESDGDPVFAEDSVTITELTIEIPRQWEHSVTIPAVLVTGSGPDVNANIGAYPTAVPWDEVLDDLGLRLVPGAPPPPPGPVLVGAVPTVDDLPAAPEPLGVYLVRADEVARCYVGGEWREQPWTPECESLFGMSADDVPDLT</sequence>
<dbReference type="Proteomes" id="UP001178281">
    <property type="component" value="Unassembled WGS sequence"/>
</dbReference>
<keyword evidence="2" id="KW-1185">Reference proteome</keyword>
<proteinExistence type="predicted"/>